<evidence type="ECO:0000313" key="3">
    <source>
        <dbReference type="EMBL" id="WAP69383.1"/>
    </source>
</evidence>
<organism evidence="3 4">
    <name type="scientific">Jiella pelagia</name>
    <dbReference type="NCBI Taxonomy" id="2986949"/>
    <lineage>
        <taxon>Bacteria</taxon>
        <taxon>Pseudomonadati</taxon>
        <taxon>Pseudomonadota</taxon>
        <taxon>Alphaproteobacteria</taxon>
        <taxon>Hyphomicrobiales</taxon>
        <taxon>Aurantimonadaceae</taxon>
        <taxon>Jiella</taxon>
    </lineage>
</organism>
<feature type="chain" id="PRO_5046369016" evidence="2">
    <location>
        <begin position="20"/>
        <end position="148"/>
    </location>
</feature>
<feature type="region of interest" description="Disordered" evidence="1">
    <location>
        <begin position="21"/>
        <end position="103"/>
    </location>
</feature>
<evidence type="ECO:0000256" key="1">
    <source>
        <dbReference type="SAM" id="MobiDB-lite"/>
    </source>
</evidence>
<dbReference type="EMBL" id="CP114029">
    <property type="protein sequence ID" value="WAP69383.1"/>
    <property type="molecule type" value="Genomic_DNA"/>
</dbReference>
<feature type="signal peptide" evidence="2">
    <location>
        <begin position="1"/>
        <end position="19"/>
    </location>
</feature>
<feature type="compositionally biased region" description="Low complexity" evidence="1">
    <location>
        <begin position="28"/>
        <end position="43"/>
    </location>
</feature>
<accession>A0ABY7C106</accession>
<proteinExistence type="predicted"/>
<dbReference type="RefSeq" id="WP_268881823.1">
    <property type="nucleotide sequence ID" value="NZ_CP114029.1"/>
</dbReference>
<reference evidence="3" key="1">
    <citation type="submission" date="2022-12" db="EMBL/GenBank/DDBJ databases">
        <title>Jiella pelagia sp. nov., isolated from phosphonate enriched culture of Northwest Pacific surface seawater.</title>
        <authorList>
            <person name="Shin D.Y."/>
            <person name="Hwang C.Y."/>
        </authorList>
    </citation>
    <scope>NUCLEOTIDE SEQUENCE</scope>
    <source>
        <strain evidence="3">HL-NP1</strain>
    </source>
</reference>
<keyword evidence="2" id="KW-0732">Signal</keyword>
<sequence>MKFVTAVAAAVLFAASAFAQTGSGNADSSSSTEESPTTSGSPTDCAANPTAPQCGDAAKRGNSDATVGATSTDQPMNSDMSGSTTAASGQSGNGADTTSPAVSWFPDRRANECSRLIASLTATASVISRGVWQSSMSQLSPSRRSGLQ</sequence>
<evidence type="ECO:0000256" key="2">
    <source>
        <dbReference type="SAM" id="SignalP"/>
    </source>
</evidence>
<feature type="compositionally biased region" description="Low complexity" evidence="1">
    <location>
        <begin position="133"/>
        <end position="148"/>
    </location>
</feature>
<dbReference type="Proteomes" id="UP001164020">
    <property type="component" value="Chromosome"/>
</dbReference>
<gene>
    <name evidence="3" type="ORF">OH818_03615</name>
</gene>
<protein>
    <submittedName>
        <fullName evidence="3">Uncharacterized protein</fullName>
    </submittedName>
</protein>
<feature type="region of interest" description="Disordered" evidence="1">
    <location>
        <begin position="128"/>
        <end position="148"/>
    </location>
</feature>
<evidence type="ECO:0000313" key="4">
    <source>
        <dbReference type="Proteomes" id="UP001164020"/>
    </source>
</evidence>
<name>A0ABY7C106_9HYPH</name>
<feature type="compositionally biased region" description="Polar residues" evidence="1">
    <location>
        <begin position="63"/>
        <end position="80"/>
    </location>
</feature>
<feature type="compositionally biased region" description="Low complexity" evidence="1">
    <location>
        <begin position="81"/>
        <end position="95"/>
    </location>
</feature>
<keyword evidence="4" id="KW-1185">Reference proteome</keyword>